<name>A0A1I0SZE4_9GAMM</name>
<evidence type="ECO:0000313" key="8">
    <source>
        <dbReference type="Proteomes" id="UP001273935"/>
    </source>
</evidence>
<dbReference type="EMBL" id="AP022642">
    <property type="protein sequence ID" value="BCA28277.1"/>
    <property type="molecule type" value="Genomic_DNA"/>
</dbReference>
<dbReference type="InterPro" id="IPR038086">
    <property type="entry name" value="DUF2789_sf"/>
</dbReference>
<proteinExistence type="predicted"/>
<dbReference type="EMBL" id="WTFN01000056">
    <property type="protein sequence ID" value="MWK58309.1"/>
    <property type="molecule type" value="Genomic_DNA"/>
</dbReference>
<dbReference type="Gene3D" id="1.10.10.1130">
    <property type="entry name" value="Uncharacterised protein PF10982, DUF2789"/>
    <property type="match status" value="1"/>
</dbReference>
<reference evidence="3 8" key="4">
    <citation type="submission" date="2023-10" db="EMBL/GenBank/DDBJ databases">
        <title>Pseudomonas otitidis isolated from a paediatric patient with cystic fibrosis in Chile.</title>
        <authorList>
            <person name="Amsteins-Romero L."/>
            <person name="Opazo-Capurro A."/>
            <person name="Matus-Kohler M."/>
            <person name="Gonzalez-Rocha G."/>
        </authorList>
    </citation>
    <scope>NUCLEOTIDE SEQUENCE [LARGE SCALE GENOMIC DNA]</scope>
    <source>
        <strain evidence="3 8">P-714</strain>
    </source>
</reference>
<dbReference type="AlphaFoldDB" id="A0A1I0SZE4"/>
<reference evidence="2 6" key="3">
    <citation type="journal article" date="2020" name="Microbiol. Resour. Announc.">
        <title>Complete genome sequence of Pseudomonas otitidis strain MrB4, isolated from Lake Biwa in Japan.</title>
        <authorList>
            <person name="Miyazaki K."/>
            <person name="Hase E."/>
            <person name="Maruya T."/>
        </authorList>
    </citation>
    <scope>NUCLEOTIDE SEQUENCE [LARGE SCALE GENOMIC DNA]</scope>
    <source>
        <strain evidence="2 6">MrB4</strain>
    </source>
</reference>
<protein>
    <submittedName>
        <fullName evidence="3">DUF2789 domain-containing protein</fullName>
    </submittedName>
    <submittedName>
        <fullName evidence="4">DUF2789 family protein</fullName>
    </submittedName>
</protein>
<sequence length="76" mass="8502">MDTTPHTLATLFEQLGLDASRPAIEAFIAGHRLEEGRKIHEAPFWNEAQRDFLRSALGQDADWAVKVDELAVRLSA</sequence>
<dbReference type="EMBL" id="JAWJUL010000078">
    <property type="protein sequence ID" value="MDV3441524.1"/>
    <property type="molecule type" value="Genomic_DNA"/>
</dbReference>
<reference evidence="1 7" key="1">
    <citation type="submission" date="2019-12" db="EMBL/GenBank/DDBJ databases">
        <title>complete genome sequences of Pseudomonas otitidis str. WP8-S17-CRE-03 isolated from wastewater treatment plant effluent.</title>
        <authorList>
            <person name="Sekizuka T."/>
            <person name="Itokawa K."/>
            <person name="Yatsu K."/>
            <person name="Inamine Y."/>
            <person name="Kuroda M."/>
        </authorList>
    </citation>
    <scope>NUCLEOTIDE SEQUENCE [LARGE SCALE GENOMIC DNA]</scope>
    <source>
        <strain evidence="1 7">WP8-S17-CRE-03</strain>
    </source>
</reference>
<reference evidence="4 5" key="2">
    <citation type="submission" date="2019-12" db="EMBL/GenBank/DDBJ databases">
        <title>Draft genome sequence of Pseudomonas otitidis recovered from a chicken carcass.</title>
        <authorList>
            <person name="Vieira T.R."/>
            <person name="Oliviera E.F.C."/>
            <person name="Silva N.M.V."/>
            <person name="Sambrano G.E."/>
            <person name="Cibulski S.P."/>
            <person name="Cardoso M.R.I."/>
        </authorList>
    </citation>
    <scope>NUCLEOTIDE SEQUENCE [LARGE SCALE GENOMIC DNA]</scope>
    <source>
        <strain evidence="4 5">25_K</strain>
    </source>
</reference>
<evidence type="ECO:0000313" key="3">
    <source>
        <dbReference type="EMBL" id="MDV3441524.1"/>
    </source>
</evidence>
<dbReference type="KEGG" id="poj:PtoMrB4_22540"/>
<dbReference type="Proteomes" id="UP000461288">
    <property type="component" value="Unassembled WGS sequence"/>
</dbReference>
<gene>
    <name evidence="4" type="ORF">GO594_20200</name>
    <name evidence="2" type="ORF">PtoMrB4_22540</name>
    <name evidence="3" type="ORF">R0G64_19045</name>
    <name evidence="1" type="ORF">WP8S17C03_22180</name>
</gene>
<evidence type="ECO:0000313" key="6">
    <source>
        <dbReference type="Proteomes" id="UP000501237"/>
    </source>
</evidence>
<dbReference type="STRING" id="319939.SAMN05216263_102224"/>
<organism evidence="4 5">
    <name type="scientific">Metapseudomonas otitidis</name>
    <dbReference type="NCBI Taxonomy" id="319939"/>
    <lineage>
        <taxon>Bacteria</taxon>
        <taxon>Pseudomonadati</taxon>
        <taxon>Pseudomonadota</taxon>
        <taxon>Gammaproteobacteria</taxon>
        <taxon>Pseudomonadales</taxon>
        <taxon>Pseudomonadaceae</taxon>
        <taxon>Metapseudomonas</taxon>
    </lineage>
</organism>
<evidence type="ECO:0000313" key="4">
    <source>
        <dbReference type="EMBL" id="MWK58309.1"/>
    </source>
</evidence>
<dbReference type="EMBL" id="AP022213">
    <property type="protein sequence ID" value="BBT16169.1"/>
    <property type="molecule type" value="Genomic_DNA"/>
</dbReference>
<dbReference type="Proteomes" id="UP000501237">
    <property type="component" value="Chromosome"/>
</dbReference>
<evidence type="ECO:0000313" key="2">
    <source>
        <dbReference type="EMBL" id="BCA28277.1"/>
    </source>
</evidence>
<dbReference type="GeneID" id="57397473"/>
<evidence type="ECO:0000313" key="5">
    <source>
        <dbReference type="Proteomes" id="UP000461288"/>
    </source>
</evidence>
<evidence type="ECO:0000313" key="7">
    <source>
        <dbReference type="Proteomes" id="UP000515591"/>
    </source>
</evidence>
<dbReference type="Pfam" id="PF10982">
    <property type="entry name" value="DUF2789"/>
    <property type="match status" value="1"/>
</dbReference>
<keyword evidence="8" id="KW-1185">Reference proteome</keyword>
<evidence type="ECO:0000313" key="1">
    <source>
        <dbReference type="EMBL" id="BBT16169.1"/>
    </source>
</evidence>
<accession>A0A1I0SZE4</accession>
<dbReference type="RefSeq" id="WP_044403710.1">
    <property type="nucleotide sequence ID" value="NZ_AP022213.1"/>
</dbReference>
<dbReference type="InterPro" id="IPR021250">
    <property type="entry name" value="DUF2789"/>
</dbReference>
<dbReference type="Proteomes" id="UP000515591">
    <property type="component" value="Chromosome"/>
</dbReference>
<dbReference type="Proteomes" id="UP001273935">
    <property type="component" value="Unassembled WGS sequence"/>
</dbReference>